<feature type="region of interest" description="Disordered" evidence="1">
    <location>
        <begin position="75"/>
        <end position="95"/>
    </location>
</feature>
<feature type="compositionally biased region" description="Polar residues" evidence="1">
    <location>
        <begin position="117"/>
        <end position="135"/>
    </location>
</feature>
<reference evidence="2 3" key="1">
    <citation type="journal article" date="2016" name="Genome Biol. Evol.">
        <title>Divergent and convergent evolution of fungal pathogenicity.</title>
        <authorList>
            <person name="Shang Y."/>
            <person name="Xiao G."/>
            <person name="Zheng P."/>
            <person name="Cen K."/>
            <person name="Zhan S."/>
            <person name="Wang C."/>
        </authorList>
    </citation>
    <scope>NUCLEOTIDE SEQUENCE [LARGE SCALE GENOMIC DNA]</scope>
    <source>
        <strain evidence="2 3">RCEF 2490</strain>
    </source>
</reference>
<gene>
    <name evidence="2" type="ORF">AAL_00431</name>
</gene>
<feature type="compositionally biased region" description="Basic and acidic residues" evidence="1">
    <location>
        <begin position="20"/>
        <end position="30"/>
    </location>
</feature>
<feature type="compositionally biased region" description="Polar residues" evidence="1">
    <location>
        <begin position="1"/>
        <end position="14"/>
    </location>
</feature>
<dbReference type="Proteomes" id="UP000078544">
    <property type="component" value="Unassembled WGS sequence"/>
</dbReference>
<evidence type="ECO:0000256" key="1">
    <source>
        <dbReference type="SAM" id="MobiDB-lite"/>
    </source>
</evidence>
<proteinExistence type="predicted"/>
<organism evidence="2 3">
    <name type="scientific">Moelleriella libera RCEF 2490</name>
    <dbReference type="NCBI Taxonomy" id="1081109"/>
    <lineage>
        <taxon>Eukaryota</taxon>
        <taxon>Fungi</taxon>
        <taxon>Dikarya</taxon>
        <taxon>Ascomycota</taxon>
        <taxon>Pezizomycotina</taxon>
        <taxon>Sordariomycetes</taxon>
        <taxon>Hypocreomycetidae</taxon>
        <taxon>Hypocreales</taxon>
        <taxon>Clavicipitaceae</taxon>
        <taxon>Moelleriella</taxon>
    </lineage>
</organism>
<dbReference type="EMBL" id="AZGY01000001">
    <property type="protein sequence ID" value="OAA32966.1"/>
    <property type="molecule type" value="Genomic_DNA"/>
</dbReference>
<keyword evidence="3" id="KW-1185">Reference proteome</keyword>
<evidence type="ECO:0000313" key="3">
    <source>
        <dbReference type="Proteomes" id="UP000078544"/>
    </source>
</evidence>
<name>A0A162K488_9HYPO</name>
<dbReference type="OrthoDB" id="5226162at2759"/>
<dbReference type="AlphaFoldDB" id="A0A162K488"/>
<accession>A0A162K488</accession>
<protein>
    <submittedName>
        <fullName evidence="2">Uncharacterized protein</fullName>
    </submittedName>
</protein>
<comment type="caution">
    <text evidence="2">The sequence shown here is derived from an EMBL/GenBank/DDBJ whole genome shotgun (WGS) entry which is preliminary data.</text>
</comment>
<feature type="region of interest" description="Disordered" evidence="1">
    <location>
        <begin position="112"/>
        <end position="170"/>
    </location>
</feature>
<feature type="compositionally biased region" description="Acidic residues" evidence="1">
    <location>
        <begin position="139"/>
        <end position="149"/>
    </location>
</feature>
<evidence type="ECO:0000313" key="2">
    <source>
        <dbReference type="EMBL" id="OAA32966.1"/>
    </source>
</evidence>
<sequence>MSNGLQDPLNSHPTFQPPPRLHERPLISPDEPRQYFAHATFYDESSTDDDYADERQSMEDDYTVCSAQALHFSQPKEELIMPPHSSSMDHQEERTEPQDYFMIQFVKRPQLPRSRWSDSTIQTSDQMTPNELSSRTFDDDSSDEEEDAPLEIPNFSHKRTTAPRRPPMRSLDSLEDFIKKGGWKRRGIVFNGSEAKQQVVS</sequence>
<feature type="region of interest" description="Disordered" evidence="1">
    <location>
        <begin position="1"/>
        <end position="30"/>
    </location>
</feature>